<dbReference type="PANTHER" id="PTHR43081:SF1">
    <property type="entry name" value="ADENYLATE CYCLASE, TERMINAL-DIFFERENTIATION SPECIFIC"/>
    <property type="match status" value="1"/>
</dbReference>
<comment type="caution">
    <text evidence="6">The sequence shown here is derived from an EMBL/GenBank/DDBJ whole genome shotgun (WGS) entry which is preliminary data.</text>
</comment>
<feature type="transmembrane region" description="Helical" evidence="4">
    <location>
        <begin position="51"/>
        <end position="70"/>
    </location>
</feature>
<dbReference type="InterPro" id="IPR001054">
    <property type="entry name" value="A/G_cyclase"/>
</dbReference>
<dbReference type="PROSITE" id="PS00452">
    <property type="entry name" value="GUANYLATE_CYCLASE_1"/>
    <property type="match status" value="1"/>
</dbReference>
<dbReference type="AlphaFoldDB" id="A0A1T2L8J6"/>
<keyword evidence="2 3" id="KW-0456">Lyase</keyword>
<dbReference type="SMART" id="SM00044">
    <property type="entry name" value="CYCc"/>
    <property type="match status" value="1"/>
</dbReference>
<dbReference type="Proteomes" id="UP000191110">
    <property type="component" value="Unassembled WGS sequence"/>
</dbReference>
<name>A0A1T2L8J6_9GAMM</name>
<protein>
    <recommendedName>
        <fullName evidence="5">Guanylate cyclase domain-containing protein</fullName>
    </recommendedName>
</protein>
<organism evidence="6 7">
    <name type="scientific">Solemya pervernicosa gill symbiont</name>
    <dbReference type="NCBI Taxonomy" id="642797"/>
    <lineage>
        <taxon>Bacteria</taxon>
        <taxon>Pseudomonadati</taxon>
        <taxon>Pseudomonadota</taxon>
        <taxon>Gammaproteobacteria</taxon>
        <taxon>sulfur-oxidizing symbionts</taxon>
    </lineage>
</organism>
<accession>A0A1T2L8J6</accession>
<dbReference type="InterPro" id="IPR018297">
    <property type="entry name" value="A/G_cyclase_CS"/>
</dbReference>
<dbReference type="GO" id="GO:0035556">
    <property type="term" value="P:intracellular signal transduction"/>
    <property type="evidence" value="ECO:0007669"/>
    <property type="project" value="InterPro"/>
</dbReference>
<dbReference type="PROSITE" id="PS50125">
    <property type="entry name" value="GUANYLATE_CYCLASE_2"/>
    <property type="match status" value="1"/>
</dbReference>
<reference evidence="6 7" key="1">
    <citation type="submission" date="2016-11" db="EMBL/GenBank/DDBJ databases">
        <title>Mixed transmission modes and dynamic genome evolution in an obligate animal-bacterial symbiosis.</title>
        <authorList>
            <person name="Russell S.L."/>
            <person name="Corbett-Detig R.B."/>
            <person name="Cavanaugh C.M."/>
        </authorList>
    </citation>
    <scope>NUCLEOTIDE SEQUENCE [LARGE SCALE GENOMIC DNA]</scope>
    <source>
        <strain evidence="6">Sveles-Q1</strain>
    </source>
</reference>
<evidence type="ECO:0000256" key="3">
    <source>
        <dbReference type="RuleBase" id="RU000405"/>
    </source>
</evidence>
<dbReference type="InterPro" id="IPR029787">
    <property type="entry name" value="Nucleotide_cyclase"/>
</dbReference>
<feature type="transmembrane region" description="Helical" evidence="4">
    <location>
        <begin position="77"/>
        <end position="94"/>
    </location>
</feature>
<dbReference type="EMBL" id="MPRL01000010">
    <property type="protein sequence ID" value="OOZ41423.1"/>
    <property type="molecule type" value="Genomic_DNA"/>
</dbReference>
<evidence type="ECO:0000313" key="7">
    <source>
        <dbReference type="Proteomes" id="UP000191110"/>
    </source>
</evidence>
<feature type="transmembrane region" description="Helical" evidence="4">
    <location>
        <begin position="21"/>
        <end position="39"/>
    </location>
</feature>
<dbReference type="RefSeq" id="WP_078482798.1">
    <property type="nucleotide sequence ID" value="NZ_MPRL01000010.1"/>
</dbReference>
<keyword evidence="7" id="KW-1185">Reference proteome</keyword>
<dbReference type="CDD" id="cd07302">
    <property type="entry name" value="CHD"/>
    <property type="match status" value="1"/>
</dbReference>
<dbReference type="GO" id="GO:0004016">
    <property type="term" value="F:adenylate cyclase activity"/>
    <property type="evidence" value="ECO:0007669"/>
    <property type="project" value="UniProtKB-ARBA"/>
</dbReference>
<dbReference type="GO" id="GO:0006171">
    <property type="term" value="P:cAMP biosynthetic process"/>
    <property type="evidence" value="ECO:0007669"/>
    <property type="project" value="TreeGrafter"/>
</dbReference>
<keyword evidence="4" id="KW-0472">Membrane</keyword>
<keyword evidence="1" id="KW-0547">Nucleotide-binding</keyword>
<feature type="transmembrane region" description="Helical" evidence="4">
    <location>
        <begin position="106"/>
        <end position="121"/>
    </location>
</feature>
<dbReference type="SUPFAM" id="SSF55073">
    <property type="entry name" value="Nucleotide cyclase"/>
    <property type="match status" value="1"/>
</dbReference>
<dbReference type="OrthoDB" id="6115136at2"/>
<dbReference type="Gene3D" id="3.30.70.1230">
    <property type="entry name" value="Nucleotide cyclase"/>
    <property type="match status" value="1"/>
</dbReference>
<feature type="domain" description="Guanylate cyclase" evidence="5">
    <location>
        <begin position="238"/>
        <end position="357"/>
    </location>
</feature>
<comment type="similarity">
    <text evidence="3">Belongs to the adenylyl cyclase class-4/guanylyl cyclase family.</text>
</comment>
<keyword evidence="4" id="KW-0812">Transmembrane</keyword>
<gene>
    <name evidence="6" type="ORF">BOW53_04020</name>
</gene>
<feature type="transmembrane region" description="Helical" evidence="4">
    <location>
        <begin position="133"/>
        <end position="153"/>
    </location>
</feature>
<evidence type="ECO:0000256" key="2">
    <source>
        <dbReference type="ARBA" id="ARBA00023239"/>
    </source>
</evidence>
<evidence type="ECO:0000259" key="5">
    <source>
        <dbReference type="PROSITE" id="PS50125"/>
    </source>
</evidence>
<dbReference type="Pfam" id="PF00211">
    <property type="entry name" value="Guanylate_cyc"/>
    <property type="match status" value="1"/>
</dbReference>
<sequence length="411" mass="46225">MDLDVTARLKGTRTRYIVHEFFTNTFHYPLASIILELLLHDALSYLYEIDPYVIISAAVIQAMFYGSWLHRGLNRQFVGNLIAPAIYTLFEVSLEGMEFFESPHHIAYWGFAIAIGITQQVRDGTANEELHDAMIMLESVVRTCIFLALYMILEVLKDGYSSYGEFMASASHQFVVMVIPLLGMVFGFANINTERYHNVLMRTAQQLREYSEWFLGTDLLSKAVNNPEVLSLKRHERSMVFTDIRGFTRWSETRSPEEVVAVMNAYYEAAEPVWVKYQAIKVKLTADEIMLVFSSPEAAAEAAIAMLEAVRPLLEIHGLGVGTGIHTGPVVEGVMGGNARKSYDLLGDSVNTAKRLCDNAELNEILASTDMYYVLGSDYLFGNQREIEAKGKAEPVKVRPLFRGLISNDVV</sequence>
<dbReference type="GO" id="GO:0000166">
    <property type="term" value="F:nucleotide binding"/>
    <property type="evidence" value="ECO:0007669"/>
    <property type="project" value="UniProtKB-KW"/>
</dbReference>
<evidence type="ECO:0000256" key="1">
    <source>
        <dbReference type="ARBA" id="ARBA00022741"/>
    </source>
</evidence>
<keyword evidence="4" id="KW-1133">Transmembrane helix</keyword>
<dbReference type="PANTHER" id="PTHR43081">
    <property type="entry name" value="ADENYLATE CYCLASE, TERMINAL-DIFFERENTIATION SPECIFIC-RELATED"/>
    <property type="match status" value="1"/>
</dbReference>
<feature type="transmembrane region" description="Helical" evidence="4">
    <location>
        <begin position="173"/>
        <end position="192"/>
    </location>
</feature>
<proteinExistence type="inferred from homology"/>
<evidence type="ECO:0000256" key="4">
    <source>
        <dbReference type="SAM" id="Phobius"/>
    </source>
</evidence>
<evidence type="ECO:0000313" key="6">
    <source>
        <dbReference type="EMBL" id="OOZ41423.1"/>
    </source>
</evidence>
<dbReference type="InterPro" id="IPR050697">
    <property type="entry name" value="Adenylyl/Guanylyl_Cyclase_3/4"/>
</dbReference>